<keyword evidence="4" id="KW-1185">Reference proteome</keyword>
<dbReference type="EMBL" id="SMRP01000017">
    <property type="protein sequence ID" value="TDG20203.1"/>
    <property type="molecule type" value="Genomic_DNA"/>
</dbReference>
<dbReference type="InterPro" id="IPR025421">
    <property type="entry name" value="DUF4148"/>
</dbReference>
<name>A0A4R5M3E7_9BURK</name>
<evidence type="ECO:0000256" key="2">
    <source>
        <dbReference type="SAM" id="SignalP"/>
    </source>
</evidence>
<gene>
    <name evidence="3" type="ORF">EYW47_27320</name>
</gene>
<feature type="compositionally biased region" description="Low complexity" evidence="1">
    <location>
        <begin position="61"/>
        <end position="93"/>
    </location>
</feature>
<dbReference type="Proteomes" id="UP000295722">
    <property type="component" value="Unassembled WGS sequence"/>
</dbReference>
<feature type="signal peptide" evidence="2">
    <location>
        <begin position="1"/>
        <end position="22"/>
    </location>
</feature>
<dbReference type="RefSeq" id="WP_133197958.1">
    <property type="nucleotide sequence ID" value="NZ_JBHUCW010000029.1"/>
</dbReference>
<accession>A0A4R5M3E7</accession>
<organism evidence="3 4">
    <name type="scientific">Paraburkholderia silviterrae</name>
    <dbReference type="NCBI Taxonomy" id="2528715"/>
    <lineage>
        <taxon>Bacteria</taxon>
        <taxon>Pseudomonadati</taxon>
        <taxon>Pseudomonadota</taxon>
        <taxon>Betaproteobacteria</taxon>
        <taxon>Burkholderiales</taxon>
        <taxon>Burkholderiaceae</taxon>
        <taxon>Paraburkholderia</taxon>
    </lineage>
</organism>
<dbReference type="OrthoDB" id="9115115at2"/>
<sequence>MNRTLKLTAIAAAWLVPALSFAQAPNASPTRAQVREQLAQIEKAGYKPTGHDNKYPSDLQAAEARIAAGAAGSGHAPAPGQPAPTTAPNMQHD</sequence>
<comment type="caution">
    <text evidence="3">The sequence shown here is derived from an EMBL/GenBank/DDBJ whole genome shotgun (WGS) entry which is preliminary data.</text>
</comment>
<dbReference type="AlphaFoldDB" id="A0A4R5M3E7"/>
<evidence type="ECO:0000256" key="1">
    <source>
        <dbReference type="SAM" id="MobiDB-lite"/>
    </source>
</evidence>
<dbReference type="Pfam" id="PF13663">
    <property type="entry name" value="DUF4148"/>
    <property type="match status" value="1"/>
</dbReference>
<protein>
    <submittedName>
        <fullName evidence="3">DUF4148 domain-containing protein</fullName>
    </submittedName>
</protein>
<reference evidence="3 4" key="1">
    <citation type="submission" date="2019-03" db="EMBL/GenBank/DDBJ databases">
        <title>Paraburkholderia sp. 4M-K11, isolated from subtropical forest soil.</title>
        <authorList>
            <person name="Gao Z.-H."/>
            <person name="Qiu L.-H."/>
        </authorList>
    </citation>
    <scope>NUCLEOTIDE SEQUENCE [LARGE SCALE GENOMIC DNA]</scope>
    <source>
        <strain evidence="3 4">4M-K11</strain>
    </source>
</reference>
<evidence type="ECO:0000313" key="3">
    <source>
        <dbReference type="EMBL" id="TDG20203.1"/>
    </source>
</evidence>
<feature type="chain" id="PRO_5020868012" evidence="2">
    <location>
        <begin position="23"/>
        <end position="93"/>
    </location>
</feature>
<proteinExistence type="predicted"/>
<evidence type="ECO:0000313" key="4">
    <source>
        <dbReference type="Proteomes" id="UP000295722"/>
    </source>
</evidence>
<feature type="region of interest" description="Disordered" evidence="1">
    <location>
        <begin position="42"/>
        <end position="93"/>
    </location>
</feature>
<keyword evidence="2" id="KW-0732">Signal</keyword>